<dbReference type="EMBL" id="VLLC01000005">
    <property type="protein sequence ID" value="TWI74394.1"/>
    <property type="molecule type" value="Genomic_DNA"/>
</dbReference>
<name>A0A562S0F2_9BACT</name>
<proteinExistence type="predicted"/>
<organism evidence="1 2">
    <name type="scientific">Desulfobotulus alkaliphilus</name>
    <dbReference type="NCBI Taxonomy" id="622671"/>
    <lineage>
        <taxon>Bacteria</taxon>
        <taxon>Pseudomonadati</taxon>
        <taxon>Thermodesulfobacteriota</taxon>
        <taxon>Desulfobacteria</taxon>
        <taxon>Desulfobacterales</taxon>
        <taxon>Desulfobacteraceae</taxon>
        <taxon>Desulfobotulus</taxon>
    </lineage>
</organism>
<evidence type="ECO:0000313" key="2">
    <source>
        <dbReference type="Proteomes" id="UP000318307"/>
    </source>
</evidence>
<reference evidence="1 2" key="1">
    <citation type="submission" date="2019-07" db="EMBL/GenBank/DDBJ databases">
        <title>Genome sequencing of 100 strains of the haloalkaliphilic chemolithoautotrophic sulfur-oxidizing bacterium Thioalkalivibrio.</title>
        <authorList>
            <person name="Muyzer G."/>
        </authorList>
    </citation>
    <scope>NUCLEOTIDE SEQUENCE [LARGE SCALE GENOMIC DNA]</scope>
    <source>
        <strain evidence="1 2">ASO4-4</strain>
    </source>
</reference>
<accession>A0A562S0F2</accession>
<evidence type="ECO:0000313" key="1">
    <source>
        <dbReference type="EMBL" id="TWI74394.1"/>
    </source>
</evidence>
<gene>
    <name evidence="1" type="ORF">LZ24_00999</name>
</gene>
<dbReference type="Proteomes" id="UP000318307">
    <property type="component" value="Unassembled WGS sequence"/>
</dbReference>
<protein>
    <submittedName>
        <fullName evidence="1">Uncharacterized protein</fullName>
    </submittedName>
</protein>
<sequence>MLAVQQIWDSRGLLLNAFMMKEGAGMDRCNFCGRYSAASSCAESRIRIHGVHYLPVPYSPRKKTVFEQDGLPSRCPCCGVMPGGLHHVGCFLEICPCCQGYWLSCRCFGIKVRVDHGDPVSGCRIIPFPAAFMAPDASGEV</sequence>
<keyword evidence="2" id="KW-1185">Reference proteome</keyword>
<dbReference type="AlphaFoldDB" id="A0A562S0F2"/>
<comment type="caution">
    <text evidence="1">The sequence shown here is derived from an EMBL/GenBank/DDBJ whole genome shotgun (WGS) entry which is preliminary data.</text>
</comment>